<gene>
    <name evidence="1" type="ORF">GCM10023220_62410</name>
</gene>
<protein>
    <submittedName>
        <fullName evidence="1">Uncharacterized protein</fullName>
    </submittedName>
</protein>
<accession>A0ABP9CW66</accession>
<comment type="caution">
    <text evidence="1">The sequence shown here is derived from an EMBL/GenBank/DDBJ whole genome shotgun (WGS) entry which is preliminary data.</text>
</comment>
<reference evidence="2" key="1">
    <citation type="journal article" date="2019" name="Int. J. Syst. Evol. Microbiol.">
        <title>The Global Catalogue of Microorganisms (GCM) 10K type strain sequencing project: providing services to taxonomists for standard genome sequencing and annotation.</title>
        <authorList>
            <consortium name="The Broad Institute Genomics Platform"/>
            <consortium name="The Broad Institute Genome Sequencing Center for Infectious Disease"/>
            <person name="Wu L."/>
            <person name="Ma J."/>
        </authorList>
    </citation>
    <scope>NUCLEOTIDE SEQUENCE [LARGE SCALE GENOMIC DNA]</scope>
    <source>
        <strain evidence="2">JCM 18081</strain>
    </source>
</reference>
<name>A0ABP9CW66_9ACTN</name>
<dbReference type="EMBL" id="BAABIG010000080">
    <property type="protein sequence ID" value="GAA4820778.1"/>
    <property type="molecule type" value="Genomic_DNA"/>
</dbReference>
<proteinExistence type="predicted"/>
<evidence type="ECO:0000313" key="1">
    <source>
        <dbReference type="EMBL" id="GAA4820778.1"/>
    </source>
</evidence>
<sequence>MAWFGRGETLGKLPVKVRAGRVSTAYDGQQPWRRSGGPADRIGKCAAAQEVRGSNRYAER</sequence>
<organism evidence="1 2">
    <name type="scientific">Streptomyces ziwulingensis</name>
    <dbReference type="NCBI Taxonomy" id="1045501"/>
    <lineage>
        <taxon>Bacteria</taxon>
        <taxon>Bacillati</taxon>
        <taxon>Actinomycetota</taxon>
        <taxon>Actinomycetes</taxon>
        <taxon>Kitasatosporales</taxon>
        <taxon>Streptomycetaceae</taxon>
        <taxon>Streptomyces</taxon>
    </lineage>
</organism>
<evidence type="ECO:0000313" key="2">
    <source>
        <dbReference type="Proteomes" id="UP001501265"/>
    </source>
</evidence>
<dbReference type="Proteomes" id="UP001501265">
    <property type="component" value="Unassembled WGS sequence"/>
</dbReference>
<keyword evidence="2" id="KW-1185">Reference proteome</keyword>